<evidence type="ECO:0000256" key="1">
    <source>
        <dbReference type="SAM" id="Phobius"/>
    </source>
</evidence>
<reference evidence="3 4" key="1">
    <citation type="submission" date="2015-01" db="EMBL/GenBank/DDBJ databases">
        <title>The Genome Sequence of Exophiala mesophila CBS40295.</title>
        <authorList>
            <consortium name="The Broad Institute Genomics Platform"/>
            <person name="Cuomo C."/>
            <person name="de Hoog S."/>
            <person name="Gorbushina A."/>
            <person name="Stielow B."/>
            <person name="Teixiera M."/>
            <person name="Abouelleil A."/>
            <person name="Chapman S.B."/>
            <person name="Priest M."/>
            <person name="Young S.K."/>
            <person name="Wortman J."/>
            <person name="Nusbaum C."/>
            <person name="Birren B."/>
        </authorList>
    </citation>
    <scope>NUCLEOTIDE SEQUENCE [LARGE SCALE GENOMIC DNA]</scope>
    <source>
        <strain evidence="3 4">CBS 40295</strain>
    </source>
</reference>
<feature type="transmembrane region" description="Helical" evidence="1">
    <location>
        <begin position="416"/>
        <end position="434"/>
    </location>
</feature>
<dbReference type="Pfam" id="PF01757">
    <property type="entry name" value="Acyl_transf_3"/>
    <property type="match status" value="1"/>
</dbReference>
<dbReference type="GO" id="GO:0016747">
    <property type="term" value="F:acyltransferase activity, transferring groups other than amino-acyl groups"/>
    <property type="evidence" value="ECO:0007669"/>
    <property type="project" value="InterPro"/>
</dbReference>
<feature type="transmembrane region" description="Helical" evidence="1">
    <location>
        <begin position="161"/>
        <end position="181"/>
    </location>
</feature>
<gene>
    <name evidence="3" type="ORF">PV10_06212</name>
</gene>
<dbReference type="InterPro" id="IPR050879">
    <property type="entry name" value="Acyltransferase_3"/>
</dbReference>
<dbReference type="AlphaFoldDB" id="A0A0D1ZXV7"/>
<feature type="transmembrane region" description="Helical" evidence="1">
    <location>
        <begin position="335"/>
        <end position="356"/>
    </location>
</feature>
<keyword evidence="1" id="KW-1133">Transmembrane helix</keyword>
<dbReference type="Proteomes" id="UP000054302">
    <property type="component" value="Unassembled WGS sequence"/>
</dbReference>
<feature type="domain" description="Acyltransferase 3" evidence="2">
    <location>
        <begin position="68"/>
        <end position="471"/>
    </location>
</feature>
<protein>
    <recommendedName>
        <fullName evidence="2">Acyltransferase 3 domain-containing protein</fullName>
    </recommendedName>
</protein>
<dbReference type="EMBL" id="KN847523">
    <property type="protein sequence ID" value="KIV91698.1"/>
    <property type="molecule type" value="Genomic_DNA"/>
</dbReference>
<dbReference type="STRING" id="212818.A0A0D1ZXV7"/>
<dbReference type="PANTHER" id="PTHR23028">
    <property type="entry name" value="ACETYLTRANSFERASE"/>
    <property type="match status" value="1"/>
</dbReference>
<feature type="transmembrane region" description="Helical" evidence="1">
    <location>
        <begin position="454"/>
        <end position="472"/>
    </location>
</feature>
<evidence type="ECO:0000313" key="4">
    <source>
        <dbReference type="Proteomes" id="UP000054302"/>
    </source>
</evidence>
<dbReference type="VEuPathDB" id="FungiDB:PV10_06212"/>
<name>A0A0D1ZXV7_EXOME</name>
<dbReference type="OrthoDB" id="5819582at2759"/>
<organism evidence="3 4">
    <name type="scientific">Exophiala mesophila</name>
    <name type="common">Black yeast-like fungus</name>
    <dbReference type="NCBI Taxonomy" id="212818"/>
    <lineage>
        <taxon>Eukaryota</taxon>
        <taxon>Fungi</taxon>
        <taxon>Dikarya</taxon>
        <taxon>Ascomycota</taxon>
        <taxon>Pezizomycotina</taxon>
        <taxon>Eurotiomycetes</taxon>
        <taxon>Chaetothyriomycetidae</taxon>
        <taxon>Chaetothyriales</taxon>
        <taxon>Herpotrichiellaceae</taxon>
        <taxon>Exophiala</taxon>
    </lineage>
</organism>
<dbReference type="GeneID" id="27324057"/>
<sequence length="503" mass="56687">MRYLQLADSLSIMMSRVSAISSLVGLEQFLTTEVTKHPTSLSKILNAILPSFLFPTPPKPAKASSNIAALDGLRGVACWVVLNSHWACAVDDPWENDVEERSQGFMWKPFVSLVWDAESMVNIFFVISGYVLSQKSLKMIHSDQSIQKTIASSIFRRAFRLFLPAIAAIFIITILAQMRIFEGARSNFEAFEGLLREQPPTMEPTFASQITGAFREVRVLLSASLPGADSFDGLFDHDKHLWTIPVEFKCSMVLFLVLTGTSLLKTGWRLIIHFCITYYCLLNDFRNASLFIGGMVLAELDIIRRSPGAFPGTGSHGSGFTLPLFLSKYPRSPRFATLSWIGAFILGLFIMGVPLVEPVTMQPHAWLASLLPDMWDKNKVLRAIGSIMTTWACINSPAISRIFASRLAEYLGKISFALYLSHGMVIRSLGYVVIGFFRRVMGTTTREDTNLRQFLFIWILSYIIMLPFWFWAAELFCKFIDLPSVTFSRWIEQRMSRPGQTKA</sequence>
<evidence type="ECO:0000313" key="3">
    <source>
        <dbReference type="EMBL" id="KIV91698.1"/>
    </source>
</evidence>
<feature type="transmembrane region" description="Helical" evidence="1">
    <location>
        <begin position="110"/>
        <end position="132"/>
    </location>
</feature>
<dbReference type="PANTHER" id="PTHR23028:SF134">
    <property type="entry name" value="PUTATIVE (AFU_ORTHOLOGUE AFUA_4G08520)-RELATED"/>
    <property type="match status" value="1"/>
</dbReference>
<keyword evidence="1" id="KW-0472">Membrane</keyword>
<keyword evidence="1" id="KW-0812">Transmembrane</keyword>
<keyword evidence="4" id="KW-1185">Reference proteome</keyword>
<dbReference type="RefSeq" id="XP_016223272.1">
    <property type="nucleotide sequence ID" value="XM_016370979.1"/>
</dbReference>
<proteinExistence type="predicted"/>
<feature type="transmembrane region" description="Helical" evidence="1">
    <location>
        <begin position="242"/>
        <end position="264"/>
    </location>
</feature>
<accession>A0A0D1ZXV7</accession>
<evidence type="ECO:0000259" key="2">
    <source>
        <dbReference type="Pfam" id="PF01757"/>
    </source>
</evidence>
<dbReference type="InterPro" id="IPR002656">
    <property type="entry name" value="Acyl_transf_3_dom"/>
</dbReference>